<dbReference type="AlphaFoldDB" id="A0A1B4LB20"/>
<evidence type="ECO:0000313" key="1">
    <source>
        <dbReference type="EMBL" id="AOJ74365.1"/>
    </source>
</evidence>
<evidence type="ECO:0000313" key="2">
    <source>
        <dbReference type="Proteomes" id="UP000243680"/>
    </source>
</evidence>
<dbReference type="Proteomes" id="UP000243680">
    <property type="component" value="Chromosome 1"/>
</dbReference>
<gene>
    <name evidence="1" type="ORF">WJ35_04265</name>
</gene>
<sequence>MHGVLIVVTLISGKGKASFVVKHPKGNVSPAKEVEIDHYLEAGLSERDALSEVLKIVKGVIESAHAAGIY</sequence>
<organism evidence="1 2">
    <name type="scientific">Burkholderia ubonensis</name>
    <dbReference type="NCBI Taxonomy" id="101571"/>
    <lineage>
        <taxon>Bacteria</taxon>
        <taxon>Pseudomonadati</taxon>
        <taxon>Pseudomonadota</taxon>
        <taxon>Betaproteobacteria</taxon>
        <taxon>Burkholderiales</taxon>
        <taxon>Burkholderiaceae</taxon>
        <taxon>Burkholderia</taxon>
        <taxon>Burkholderia cepacia complex</taxon>
    </lineage>
</organism>
<proteinExistence type="predicted"/>
<protein>
    <submittedName>
        <fullName evidence="1">Uncharacterized protein</fullName>
    </submittedName>
</protein>
<accession>A0A1B4LB20</accession>
<name>A0A1B4LB20_9BURK</name>
<dbReference type="EMBL" id="CP013420">
    <property type="protein sequence ID" value="AOJ74365.1"/>
    <property type="molecule type" value="Genomic_DNA"/>
</dbReference>
<reference evidence="1 2" key="1">
    <citation type="submission" date="2015-12" db="EMBL/GenBank/DDBJ databases">
        <title>Diversity of Burkholderia near neighbor genomes.</title>
        <authorList>
            <person name="Sahl J."/>
            <person name="Wagner D."/>
            <person name="Keim P."/>
        </authorList>
    </citation>
    <scope>NUCLEOTIDE SEQUENCE [LARGE SCALE GENOMIC DNA]</scope>
    <source>
        <strain evidence="1 2">MSMB0783</strain>
    </source>
</reference>